<feature type="transmembrane region" description="Helical" evidence="15">
    <location>
        <begin position="720"/>
        <end position="739"/>
    </location>
</feature>
<keyword evidence="9 15" id="KW-0067">ATP-binding</keyword>
<evidence type="ECO:0000256" key="2">
    <source>
        <dbReference type="ARBA" id="ARBA00006024"/>
    </source>
</evidence>
<evidence type="ECO:0000313" key="17">
    <source>
        <dbReference type="EMBL" id="MBC3810733.1"/>
    </source>
</evidence>
<proteinExistence type="inferred from homology"/>
<feature type="transmembrane region" description="Helical" evidence="15">
    <location>
        <begin position="364"/>
        <end position="382"/>
    </location>
</feature>
<feature type="transmembrane region" description="Helical" evidence="15">
    <location>
        <begin position="147"/>
        <end position="165"/>
    </location>
</feature>
<dbReference type="InterPro" id="IPR059000">
    <property type="entry name" value="ATPase_P-type_domA"/>
</dbReference>
<keyword evidence="6 15" id="KW-0812">Transmembrane</keyword>
<comment type="caution">
    <text evidence="17">The sequence shown here is derived from an EMBL/GenBank/DDBJ whole genome shotgun (WGS) entry which is preliminary data.</text>
</comment>
<dbReference type="CDD" id="cd02079">
    <property type="entry name" value="P-type_ATPase_HM"/>
    <property type="match status" value="1"/>
</dbReference>
<keyword evidence="18" id="KW-1185">Reference proteome</keyword>
<dbReference type="Gene3D" id="3.40.50.1000">
    <property type="entry name" value="HAD superfamily/HAD-like"/>
    <property type="match status" value="1"/>
</dbReference>
<reference evidence="17 18" key="1">
    <citation type="submission" date="2020-08" db="EMBL/GenBank/DDBJ databases">
        <title>Novel species isolated from subtropical streams in China.</title>
        <authorList>
            <person name="Lu H."/>
        </authorList>
    </citation>
    <scope>NUCLEOTIDE SEQUENCE [LARGE SCALE GENOMIC DNA]</scope>
    <source>
        <strain evidence="17 18">CCTCC AB 2015119</strain>
    </source>
</reference>
<sequence>MSGVNQSPAFPAESAESKQLQHEKLSLSGMRCAACMQLIEFRVRQLPGVTAFKINAASHRAELAWQADKNNLKNIINSIVQLGYGALPVSYDTDEAEKKENKLAIWRLFVAGFAMMQIMMYAFPAYLVPVPQVDGDLTPDLDKLLKIASMLIAVPVIGFSSMPFFKSAWRDLRNRHIGMDVPVSLGILLTFFASVWATFEGGAVYYDSAIMFVFLLLGARLIESLVQKKTTAALRVLTQLTEVAAQRMTNYPDSRQTQTVNASDLQVDDYLLVAPGEQIPADGVVLEGRSECDEALMTGESHPVVKAVGDQLIAGAINLTGTLTMQASKVGSDTQLSTLISLMENAATEKPPIVLLADKHASRFLTIILIIAAFTAIGWFYIDSSRALWIAVSVIVVTCPCALSLATPGVMSAAIGLLAKNGVLIRNGKAIQAMAEATHFVFDKTGTLTVGKLRVSDTLVLREHVQAEAIAFVMASGSTHPAAKAIADSLAAQHAKSSAMNSAMLQEIAGGGVEAEIGGRLYRLGNADFVSEITHTDFVAPAACVNKTLSMLADKEGVILLFAMADVLRDDAVEAIQKLKVAGKKIVLLSGDRDDVVMAVAQQCGITEAHAGLSPRDKFNVVQKLQADGARVVMVGDGMNDGPVLAIADVAVAMGQGAPISQTRSDLLLMSNRLNDFTFGFVVANKAFRLIRENLAWAVFYNLIAIPAAIIGWLEPWHAALGMSLSSLLVVLNALRLYLLPQPEFVMTETLN</sequence>
<evidence type="ECO:0000256" key="8">
    <source>
        <dbReference type="ARBA" id="ARBA00022741"/>
    </source>
</evidence>
<evidence type="ECO:0000256" key="5">
    <source>
        <dbReference type="ARBA" id="ARBA00022553"/>
    </source>
</evidence>
<dbReference type="PROSITE" id="PS00154">
    <property type="entry name" value="ATPASE_E1_E2"/>
    <property type="match status" value="1"/>
</dbReference>
<evidence type="ECO:0000256" key="9">
    <source>
        <dbReference type="ARBA" id="ARBA00022840"/>
    </source>
</evidence>
<dbReference type="InterPro" id="IPR023299">
    <property type="entry name" value="ATPase_P-typ_cyto_dom_N"/>
</dbReference>
<evidence type="ECO:0000256" key="4">
    <source>
        <dbReference type="ARBA" id="ARBA00022475"/>
    </source>
</evidence>
<comment type="subcellular location">
    <subcellularLocation>
        <location evidence="1">Cell membrane</location>
        <topology evidence="1">Multi-pass membrane protein</topology>
    </subcellularLocation>
</comment>
<dbReference type="PANTHER" id="PTHR43520">
    <property type="entry name" value="ATP7, ISOFORM B"/>
    <property type="match status" value="1"/>
</dbReference>
<keyword evidence="4 15" id="KW-1003">Cell membrane</keyword>
<dbReference type="EMBL" id="JACOFT010000002">
    <property type="protein sequence ID" value="MBC3810733.1"/>
    <property type="molecule type" value="Genomic_DNA"/>
</dbReference>
<dbReference type="SFLD" id="SFLDS00003">
    <property type="entry name" value="Haloacid_Dehalogenase"/>
    <property type="match status" value="1"/>
</dbReference>
<evidence type="ECO:0000256" key="14">
    <source>
        <dbReference type="ARBA" id="ARBA00023136"/>
    </source>
</evidence>
<dbReference type="PROSITE" id="PS50846">
    <property type="entry name" value="HMA_2"/>
    <property type="match status" value="1"/>
</dbReference>
<protein>
    <submittedName>
        <fullName evidence="17">Cadmium-translocating P-type ATPase</fullName>
    </submittedName>
</protein>
<evidence type="ECO:0000256" key="11">
    <source>
        <dbReference type="ARBA" id="ARBA00022967"/>
    </source>
</evidence>
<evidence type="ECO:0000256" key="6">
    <source>
        <dbReference type="ARBA" id="ARBA00022692"/>
    </source>
</evidence>
<keyword evidence="13" id="KW-0406">Ion transport</keyword>
<accession>A0ABR6XDD4</accession>
<dbReference type="PANTHER" id="PTHR43520:SF5">
    <property type="entry name" value="CATION-TRANSPORTING P-TYPE ATPASE-RELATED"/>
    <property type="match status" value="1"/>
</dbReference>
<dbReference type="InterPro" id="IPR008250">
    <property type="entry name" value="ATPase_P-typ_transduc_dom_A_sf"/>
</dbReference>
<dbReference type="Proteomes" id="UP000637632">
    <property type="component" value="Unassembled WGS sequence"/>
</dbReference>
<dbReference type="InterPro" id="IPR023298">
    <property type="entry name" value="ATPase_P-typ_TM_dom_sf"/>
</dbReference>
<dbReference type="InterPro" id="IPR018303">
    <property type="entry name" value="ATPase_P-typ_P_site"/>
</dbReference>
<keyword evidence="5" id="KW-0597">Phosphoprotein</keyword>
<organism evidence="17 18">
    <name type="scientific">Undibacterium aquatile</name>
    <dbReference type="NCBI Taxonomy" id="1537398"/>
    <lineage>
        <taxon>Bacteria</taxon>
        <taxon>Pseudomonadati</taxon>
        <taxon>Pseudomonadota</taxon>
        <taxon>Betaproteobacteria</taxon>
        <taxon>Burkholderiales</taxon>
        <taxon>Oxalobacteraceae</taxon>
        <taxon>Undibacterium</taxon>
    </lineage>
</organism>
<evidence type="ECO:0000313" key="18">
    <source>
        <dbReference type="Proteomes" id="UP000637632"/>
    </source>
</evidence>
<name>A0ABR6XDD4_9BURK</name>
<dbReference type="Gene3D" id="3.40.1110.10">
    <property type="entry name" value="Calcium-transporting ATPase, cytoplasmic domain N"/>
    <property type="match status" value="1"/>
</dbReference>
<keyword evidence="3" id="KW-0813">Transport</keyword>
<dbReference type="SUPFAM" id="SSF81665">
    <property type="entry name" value="Calcium ATPase, transmembrane domain M"/>
    <property type="match status" value="1"/>
</dbReference>
<dbReference type="SFLD" id="SFLDG00002">
    <property type="entry name" value="C1.7:_P-type_atpase_like"/>
    <property type="match status" value="1"/>
</dbReference>
<dbReference type="InterPro" id="IPR036412">
    <property type="entry name" value="HAD-like_sf"/>
</dbReference>
<evidence type="ECO:0000256" key="10">
    <source>
        <dbReference type="ARBA" id="ARBA00022842"/>
    </source>
</evidence>
<evidence type="ECO:0000256" key="7">
    <source>
        <dbReference type="ARBA" id="ARBA00022723"/>
    </source>
</evidence>
<keyword evidence="11" id="KW-1278">Translocase</keyword>
<feature type="transmembrane region" description="Helical" evidence="15">
    <location>
        <begin position="177"/>
        <end position="197"/>
    </location>
</feature>
<evidence type="ECO:0000259" key="16">
    <source>
        <dbReference type="PROSITE" id="PS50846"/>
    </source>
</evidence>
<gene>
    <name evidence="17" type="primary">cadA</name>
    <name evidence="17" type="ORF">H8K26_04700</name>
</gene>
<feature type="transmembrane region" description="Helical" evidence="15">
    <location>
        <begin position="203"/>
        <end position="222"/>
    </location>
</feature>
<dbReference type="NCBIfam" id="TIGR01511">
    <property type="entry name" value="ATPase-IB1_Cu"/>
    <property type="match status" value="1"/>
</dbReference>
<dbReference type="InterPro" id="IPR027256">
    <property type="entry name" value="P-typ_ATPase_IB"/>
</dbReference>
<dbReference type="NCBIfam" id="TIGR01525">
    <property type="entry name" value="ATPase-IB_hvy"/>
    <property type="match status" value="1"/>
</dbReference>
<feature type="transmembrane region" description="Helical" evidence="15">
    <location>
        <begin position="108"/>
        <end position="127"/>
    </location>
</feature>
<evidence type="ECO:0000256" key="15">
    <source>
        <dbReference type="RuleBase" id="RU362081"/>
    </source>
</evidence>
<dbReference type="SUPFAM" id="SSF81653">
    <property type="entry name" value="Calcium ATPase, transduction domain A"/>
    <property type="match status" value="1"/>
</dbReference>
<keyword evidence="14 15" id="KW-0472">Membrane</keyword>
<dbReference type="Gene3D" id="3.30.70.100">
    <property type="match status" value="1"/>
</dbReference>
<dbReference type="NCBIfam" id="TIGR01494">
    <property type="entry name" value="ATPase_P-type"/>
    <property type="match status" value="1"/>
</dbReference>
<dbReference type="RefSeq" id="WP_190477771.1">
    <property type="nucleotide sequence ID" value="NZ_JACOFT010000002.1"/>
</dbReference>
<dbReference type="PRINTS" id="PR00119">
    <property type="entry name" value="CATATPASE"/>
</dbReference>
<dbReference type="InterPro" id="IPR001757">
    <property type="entry name" value="P_typ_ATPase"/>
</dbReference>
<comment type="similarity">
    <text evidence="2 15">Belongs to the cation transport ATPase (P-type) (TC 3.A.3) family. Type IB subfamily.</text>
</comment>
<evidence type="ECO:0000256" key="3">
    <source>
        <dbReference type="ARBA" id="ARBA00022448"/>
    </source>
</evidence>
<dbReference type="NCBIfam" id="TIGR01512">
    <property type="entry name" value="ATPase-IB2_Cd"/>
    <property type="match status" value="1"/>
</dbReference>
<feature type="transmembrane region" description="Helical" evidence="15">
    <location>
        <begin position="388"/>
        <end position="419"/>
    </location>
</feature>
<keyword evidence="7 15" id="KW-0479">Metal-binding</keyword>
<dbReference type="CDD" id="cd00371">
    <property type="entry name" value="HMA"/>
    <property type="match status" value="1"/>
</dbReference>
<keyword evidence="10" id="KW-0460">Magnesium</keyword>
<dbReference type="SFLD" id="SFLDF00027">
    <property type="entry name" value="p-type_atpase"/>
    <property type="match status" value="1"/>
</dbReference>
<dbReference type="InterPro" id="IPR036163">
    <property type="entry name" value="HMA_dom_sf"/>
</dbReference>
<dbReference type="InterPro" id="IPR006121">
    <property type="entry name" value="HMA_dom"/>
</dbReference>
<dbReference type="Pfam" id="PF00122">
    <property type="entry name" value="E1-E2_ATPase"/>
    <property type="match status" value="1"/>
</dbReference>
<keyword evidence="12 15" id="KW-1133">Transmembrane helix</keyword>
<feature type="transmembrane region" description="Helical" evidence="15">
    <location>
        <begin position="695"/>
        <end position="714"/>
    </location>
</feature>
<evidence type="ECO:0000256" key="1">
    <source>
        <dbReference type="ARBA" id="ARBA00004651"/>
    </source>
</evidence>
<dbReference type="Gene3D" id="2.70.150.10">
    <property type="entry name" value="Calcium-transporting ATPase, cytoplasmic transduction domain A"/>
    <property type="match status" value="1"/>
</dbReference>
<dbReference type="SUPFAM" id="SSF55008">
    <property type="entry name" value="HMA, heavy metal-associated domain"/>
    <property type="match status" value="1"/>
</dbReference>
<feature type="domain" description="HMA" evidence="16">
    <location>
        <begin position="21"/>
        <end position="87"/>
    </location>
</feature>
<dbReference type="Pfam" id="PF00403">
    <property type="entry name" value="HMA"/>
    <property type="match status" value="1"/>
</dbReference>
<dbReference type="SUPFAM" id="SSF56784">
    <property type="entry name" value="HAD-like"/>
    <property type="match status" value="1"/>
</dbReference>
<dbReference type="Pfam" id="PF00702">
    <property type="entry name" value="Hydrolase"/>
    <property type="match status" value="1"/>
</dbReference>
<dbReference type="InterPro" id="IPR044492">
    <property type="entry name" value="P_typ_ATPase_HD_dom"/>
</dbReference>
<evidence type="ECO:0000256" key="12">
    <source>
        <dbReference type="ARBA" id="ARBA00022989"/>
    </source>
</evidence>
<keyword evidence="8 15" id="KW-0547">Nucleotide-binding</keyword>
<evidence type="ECO:0000256" key="13">
    <source>
        <dbReference type="ARBA" id="ARBA00023065"/>
    </source>
</evidence>
<dbReference type="InterPro" id="IPR023214">
    <property type="entry name" value="HAD_sf"/>
</dbReference>